<gene>
    <name evidence="5" type="primary">fmt</name>
    <name evidence="8" type="ORF">BST86_05565</name>
</gene>
<keyword evidence="9" id="KW-1185">Reference proteome</keyword>
<dbReference type="PANTHER" id="PTHR11138">
    <property type="entry name" value="METHIONYL-TRNA FORMYLTRANSFERASE"/>
    <property type="match status" value="1"/>
</dbReference>
<dbReference type="InterPro" id="IPR011034">
    <property type="entry name" value="Formyl_transferase-like_C_sf"/>
</dbReference>
<evidence type="ECO:0000256" key="3">
    <source>
        <dbReference type="ARBA" id="ARBA00022679"/>
    </source>
</evidence>
<feature type="domain" description="Formyl transferase N-terminal" evidence="6">
    <location>
        <begin position="6"/>
        <end position="177"/>
    </location>
</feature>
<dbReference type="CDD" id="cd08646">
    <property type="entry name" value="FMT_core_Met-tRNA-FMT_N"/>
    <property type="match status" value="1"/>
</dbReference>
<dbReference type="InterPro" id="IPR044135">
    <property type="entry name" value="Met-tRNA-FMT_C"/>
</dbReference>
<evidence type="ECO:0000256" key="1">
    <source>
        <dbReference type="ARBA" id="ARBA00010699"/>
    </source>
</evidence>
<dbReference type="Pfam" id="PF00551">
    <property type="entry name" value="Formyl_trans_N"/>
    <property type="match status" value="1"/>
</dbReference>
<evidence type="ECO:0000256" key="2">
    <source>
        <dbReference type="ARBA" id="ARBA00012261"/>
    </source>
</evidence>
<evidence type="ECO:0000256" key="5">
    <source>
        <dbReference type="HAMAP-Rule" id="MF_00182"/>
    </source>
</evidence>
<name>A0A2S9WT08_9FLAO</name>
<comment type="similarity">
    <text evidence="1 5">Belongs to the Fmt family.</text>
</comment>
<proteinExistence type="inferred from homology"/>
<comment type="caution">
    <text evidence="8">The sequence shown here is derived from an EMBL/GenBank/DDBJ whole genome shotgun (WGS) entry which is preliminary data.</text>
</comment>
<evidence type="ECO:0000313" key="9">
    <source>
        <dbReference type="Proteomes" id="UP000239532"/>
    </source>
</evidence>
<dbReference type="InterPro" id="IPR005793">
    <property type="entry name" value="Formyl_trans_C"/>
</dbReference>
<dbReference type="InterPro" id="IPR005794">
    <property type="entry name" value="Fmt"/>
</dbReference>
<accession>A0A2S9WT08</accession>
<dbReference type="InterPro" id="IPR036477">
    <property type="entry name" value="Formyl_transf_N_sf"/>
</dbReference>
<keyword evidence="4 5" id="KW-0648">Protein biosynthesis</keyword>
<dbReference type="SUPFAM" id="SSF53328">
    <property type="entry name" value="Formyltransferase"/>
    <property type="match status" value="1"/>
</dbReference>
<dbReference type="HAMAP" id="MF_00182">
    <property type="entry name" value="Formyl_trans"/>
    <property type="match status" value="1"/>
</dbReference>
<dbReference type="CDD" id="cd08704">
    <property type="entry name" value="Met_tRNA_FMT_C"/>
    <property type="match status" value="1"/>
</dbReference>
<comment type="function">
    <text evidence="5">Attaches a formyl group to the free amino group of methionyl-tRNA(fMet). The formyl group appears to play a dual role in the initiator identity of N-formylmethionyl-tRNA by promoting its recognition by IF2 and preventing the misappropriation of this tRNA by the elongation apparatus.</text>
</comment>
<sequence length="319" mass="35351">MSKKLKIIFFGTPEFATGILKTLNESEHEIVGVVTAPDKPAGRGRQLHQSDVKKYALENQLHLLQPTNLKSTEFTEQLKELKADLQVVVAFRMLPEVVWAMPPLGTFNLHASLLPQYRGAAPINWAIINNEKETGVTTFFIDEKIDTGAIIDQLKCPIEQRETVGTLYMKLMELGAALSLKTVNDIATGNVTTTIQKDAEELKEAPKLDAANTTIAFNITATAVDAMVRGLNPFPVAKAVLKDDTTQTVKIFKTEVVDKIHEMIPGSIVIEDGKLLVACVENMVELKELQFPNKKRMKTADLLNGYQFTANARFDKASR</sequence>
<protein>
    <recommendedName>
        <fullName evidence="2 5">Methionyl-tRNA formyltransferase</fullName>
        <ecNumber evidence="2 5">2.1.2.9</ecNumber>
    </recommendedName>
</protein>
<dbReference type="SUPFAM" id="SSF50486">
    <property type="entry name" value="FMT C-terminal domain-like"/>
    <property type="match status" value="1"/>
</dbReference>
<dbReference type="RefSeq" id="WP_105982411.1">
    <property type="nucleotide sequence ID" value="NZ_MQUC01000003.1"/>
</dbReference>
<dbReference type="EMBL" id="MQUC01000003">
    <property type="protein sequence ID" value="PRP66605.1"/>
    <property type="molecule type" value="Genomic_DNA"/>
</dbReference>
<dbReference type="Proteomes" id="UP000239532">
    <property type="component" value="Unassembled WGS sequence"/>
</dbReference>
<dbReference type="InterPro" id="IPR002376">
    <property type="entry name" value="Formyl_transf_N"/>
</dbReference>
<dbReference type="Gene3D" id="3.40.50.12230">
    <property type="match status" value="1"/>
</dbReference>
<evidence type="ECO:0000256" key="4">
    <source>
        <dbReference type="ARBA" id="ARBA00022917"/>
    </source>
</evidence>
<evidence type="ECO:0000259" key="6">
    <source>
        <dbReference type="Pfam" id="PF00551"/>
    </source>
</evidence>
<feature type="binding site" evidence="5">
    <location>
        <begin position="112"/>
        <end position="115"/>
    </location>
    <ligand>
        <name>(6S)-5,6,7,8-tetrahydrofolate</name>
        <dbReference type="ChEBI" id="CHEBI:57453"/>
    </ligand>
</feature>
<organism evidence="8 9">
    <name type="scientific">Nonlabens agnitus</name>
    <dbReference type="NCBI Taxonomy" id="870484"/>
    <lineage>
        <taxon>Bacteria</taxon>
        <taxon>Pseudomonadati</taxon>
        <taxon>Bacteroidota</taxon>
        <taxon>Flavobacteriia</taxon>
        <taxon>Flavobacteriales</taxon>
        <taxon>Flavobacteriaceae</taxon>
        <taxon>Nonlabens</taxon>
    </lineage>
</organism>
<dbReference type="AlphaFoldDB" id="A0A2S9WT08"/>
<comment type="catalytic activity">
    <reaction evidence="5">
        <text>L-methionyl-tRNA(fMet) + (6R)-10-formyltetrahydrofolate = N-formyl-L-methionyl-tRNA(fMet) + (6S)-5,6,7,8-tetrahydrofolate + H(+)</text>
        <dbReference type="Rhea" id="RHEA:24380"/>
        <dbReference type="Rhea" id="RHEA-COMP:9952"/>
        <dbReference type="Rhea" id="RHEA-COMP:9953"/>
        <dbReference type="ChEBI" id="CHEBI:15378"/>
        <dbReference type="ChEBI" id="CHEBI:57453"/>
        <dbReference type="ChEBI" id="CHEBI:78530"/>
        <dbReference type="ChEBI" id="CHEBI:78844"/>
        <dbReference type="ChEBI" id="CHEBI:195366"/>
        <dbReference type="EC" id="2.1.2.9"/>
    </reaction>
</comment>
<dbReference type="EC" id="2.1.2.9" evidence="2 5"/>
<dbReference type="InterPro" id="IPR041711">
    <property type="entry name" value="Met-tRNA-FMT_N"/>
</dbReference>
<dbReference type="Pfam" id="PF02911">
    <property type="entry name" value="Formyl_trans_C"/>
    <property type="match status" value="1"/>
</dbReference>
<dbReference type="GO" id="GO:0004479">
    <property type="term" value="F:methionyl-tRNA formyltransferase activity"/>
    <property type="evidence" value="ECO:0007669"/>
    <property type="project" value="UniProtKB-UniRule"/>
</dbReference>
<reference evidence="8 9" key="1">
    <citation type="submission" date="2016-11" db="EMBL/GenBank/DDBJ databases">
        <title>Trade-off between light-utilization and light-protection in marine flavobacteria.</title>
        <authorList>
            <person name="Kumagai Y."/>
        </authorList>
    </citation>
    <scope>NUCLEOTIDE SEQUENCE [LARGE SCALE GENOMIC DNA]</scope>
    <source>
        <strain evidence="8 9">JCM 17109</strain>
    </source>
</reference>
<evidence type="ECO:0000313" key="8">
    <source>
        <dbReference type="EMBL" id="PRP66605.1"/>
    </source>
</evidence>
<feature type="domain" description="Formyl transferase C-terminal" evidence="7">
    <location>
        <begin position="207"/>
        <end position="306"/>
    </location>
</feature>
<dbReference type="PANTHER" id="PTHR11138:SF5">
    <property type="entry name" value="METHIONYL-TRNA FORMYLTRANSFERASE, MITOCHONDRIAL"/>
    <property type="match status" value="1"/>
</dbReference>
<dbReference type="GO" id="GO:0005829">
    <property type="term" value="C:cytosol"/>
    <property type="evidence" value="ECO:0007669"/>
    <property type="project" value="TreeGrafter"/>
</dbReference>
<dbReference type="NCBIfam" id="TIGR00460">
    <property type="entry name" value="fmt"/>
    <property type="match status" value="1"/>
</dbReference>
<dbReference type="OrthoDB" id="9802815at2"/>
<keyword evidence="3 5" id="KW-0808">Transferase</keyword>
<evidence type="ECO:0000259" key="7">
    <source>
        <dbReference type="Pfam" id="PF02911"/>
    </source>
</evidence>